<reference evidence="1" key="1">
    <citation type="journal article" date="2019" name="G3 (Bethesda)">
        <title>Genome Assemblies of Two Rare Opportunistic Yeast Pathogens: Diutina rugosa (syn. Candida rugosa) and Trichomonascus ciferrii (syn. Candida ciferrii).</title>
        <authorList>
            <person name="Mixao V."/>
            <person name="Saus E."/>
            <person name="Hansen A.P."/>
            <person name="Lass-Florl C."/>
            <person name="Gabaldon T."/>
        </authorList>
    </citation>
    <scope>NUCLEOTIDE SEQUENCE</scope>
    <source>
        <strain evidence="1">CBS 4856</strain>
    </source>
</reference>
<comment type="caution">
    <text evidence="1">The sequence shown here is derived from an EMBL/GenBank/DDBJ whole genome shotgun (WGS) entry which is preliminary data.</text>
</comment>
<organism evidence="1 2">
    <name type="scientific">Trichomonascus ciferrii</name>
    <dbReference type="NCBI Taxonomy" id="44093"/>
    <lineage>
        <taxon>Eukaryota</taxon>
        <taxon>Fungi</taxon>
        <taxon>Dikarya</taxon>
        <taxon>Ascomycota</taxon>
        <taxon>Saccharomycotina</taxon>
        <taxon>Dipodascomycetes</taxon>
        <taxon>Dipodascales</taxon>
        <taxon>Trichomonascaceae</taxon>
        <taxon>Trichomonascus</taxon>
        <taxon>Trichomonascus ciferrii complex</taxon>
    </lineage>
</organism>
<dbReference type="VEuPathDB" id="FungiDB:TRICI_003011"/>
<name>A0A642V567_9ASCO</name>
<sequence>MQYSELSAILLNFRLNLSYQILNAYSMIDLAHAMYNLRIAAPLNHSLIPPSRPINLTTRLERPMTGSACFLKFILSSNVTPNNLSSDSQDFLFDPPGTPYLGVSCDFLEGWTCMYPNLSPLLLCTGYESIRHISPELHLASFHLPSHICQ</sequence>
<dbReference type="Proteomes" id="UP000761534">
    <property type="component" value="Unassembled WGS sequence"/>
</dbReference>
<accession>A0A642V567</accession>
<evidence type="ECO:0000313" key="1">
    <source>
        <dbReference type="EMBL" id="KAA8914114.1"/>
    </source>
</evidence>
<dbReference type="AlphaFoldDB" id="A0A642V567"/>
<keyword evidence="2" id="KW-1185">Reference proteome</keyword>
<proteinExistence type="predicted"/>
<protein>
    <submittedName>
        <fullName evidence="1">Uncharacterized protein</fullName>
    </submittedName>
</protein>
<gene>
    <name evidence="1" type="ORF">TRICI_003011</name>
</gene>
<evidence type="ECO:0000313" key="2">
    <source>
        <dbReference type="Proteomes" id="UP000761534"/>
    </source>
</evidence>
<dbReference type="EMBL" id="SWFS01000209">
    <property type="protein sequence ID" value="KAA8914114.1"/>
    <property type="molecule type" value="Genomic_DNA"/>
</dbReference>